<dbReference type="CDD" id="cd00833">
    <property type="entry name" value="PKS"/>
    <property type="match status" value="1"/>
</dbReference>
<dbReference type="InterPro" id="IPR029058">
    <property type="entry name" value="AB_hydrolase_fold"/>
</dbReference>
<name>A0AAE0K6Q3_9PEZI</name>
<dbReference type="SMART" id="SM00827">
    <property type="entry name" value="PKS_AT"/>
    <property type="match status" value="1"/>
</dbReference>
<proteinExistence type="predicted"/>
<dbReference type="Pfam" id="PF00550">
    <property type="entry name" value="PP-binding"/>
    <property type="match status" value="1"/>
</dbReference>
<dbReference type="InterPro" id="IPR014030">
    <property type="entry name" value="Ketoacyl_synth_N"/>
</dbReference>
<gene>
    <name evidence="10" type="ORF">B0H63DRAFT_552745</name>
</gene>
<keyword evidence="11" id="KW-1185">Reference proteome</keyword>
<dbReference type="PROSITE" id="PS00606">
    <property type="entry name" value="KS3_1"/>
    <property type="match status" value="1"/>
</dbReference>
<dbReference type="SUPFAM" id="SSF53474">
    <property type="entry name" value="alpha/beta-Hydrolases"/>
    <property type="match status" value="1"/>
</dbReference>
<organism evidence="10 11">
    <name type="scientific">Podospora didyma</name>
    <dbReference type="NCBI Taxonomy" id="330526"/>
    <lineage>
        <taxon>Eukaryota</taxon>
        <taxon>Fungi</taxon>
        <taxon>Dikarya</taxon>
        <taxon>Ascomycota</taxon>
        <taxon>Pezizomycotina</taxon>
        <taxon>Sordariomycetes</taxon>
        <taxon>Sordariomycetidae</taxon>
        <taxon>Sordariales</taxon>
        <taxon>Podosporaceae</taxon>
        <taxon>Podospora</taxon>
    </lineage>
</organism>
<reference evidence="10" key="2">
    <citation type="submission" date="2023-06" db="EMBL/GenBank/DDBJ databases">
        <authorList>
            <consortium name="Lawrence Berkeley National Laboratory"/>
            <person name="Haridas S."/>
            <person name="Hensen N."/>
            <person name="Bonometti L."/>
            <person name="Westerberg I."/>
            <person name="Brannstrom I.O."/>
            <person name="Guillou S."/>
            <person name="Cros-Aarteil S."/>
            <person name="Calhoun S."/>
            <person name="Kuo A."/>
            <person name="Mondo S."/>
            <person name="Pangilinan J."/>
            <person name="Riley R."/>
            <person name="LaButti K."/>
            <person name="Andreopoulos B."/>
            <person name="Lipzen A."/>
            <person name="Chen C."/>
            <person name="Yanf M."/>
            <person name="Daum C."/>
            <person name="Ng V."/>
            <person name="Clum A."/>
            <person name="Steindorff A."/>
            <person name="Ohm R."/>
            <person name="Martin F."/>
            <person name="Silar P."/>
            <person name="Natvig D."/>
            <person name="Lalanne C."/>
            <person name="Gautier V."/>
            <person name="Ament-velasquez S.L."/>
            <person name="Kruys A."/>
            <person name="Hutchinson M.I."/>
            <person name="Powell A.J."/>
            <person name="Barry K."/>
            <person name="Miller A.N."/>
            <person name="Grigoriev I.V."/>
            <person name="Debuchy R."/>
            <person name="Gladieux P."/>
            <person name="Thoren M.H."/>
            <person name="Johannesson H."/>
        </authorList>
    </citation>
    <scope>NUCLEOTIDE SEQUENCE</scope>
    <source>
        <strain evidence="10">CBS 232.78</strain>
    </source>
</reference>
<dbReference type="SUPFAM" id="SSF47336">
    <property type="entry name" value="ACP-like"/>
    <property type="match status" value="1"/>
</dbReference>
<dbReference type="InterPro" id="IPR014043">
    <property type="entry name" value="Acyl_transferase_dom"/>
</dbReference>
<feature type="compositionally biased region" description="Low complexity" evidence="6">
    <location>
        <begin position="1758"/>
        <end position="1767"/>
    </location>
</feature>
<dbReference type="FunFam" id="3.40.50.1820:FF:000116">
    <property type="entry name" value="Sterigmatocystin biosynthesis polyketide synthase"/>
    <property type="match status" value="1"/>
</dbReference>
<evidence type="ECO:0000256" key="3">
    <source>
        <dbReference type="ARBA" id="ARBA00022679"/>
    </source>
</evidence>
<dbReference type="Pfam" id="PF16073">
    <property type="entry name" value="SAT"/>
    <property type="match status" value="1"/>
</dbReference>
<dbReference type="InterPro" id="IPR001031">
    <property type="entry name" value="Thioesterase"/>
</dbReference>
<keyword evidence="3" id="KW-0808">Transferase</keyword>
<dbReference type="Pfam" id="PF22621">
    <property type="entry name" value="CurL-like_PKS_C"/>
    <property type="match status" value="1"/>
</dbReference>
<evidence type="ECO:0000256" key="4">
    <source>
        <dbReference type="ARBA" id="ARBA00023268"/>
    </source>
</evidence>
<dbReference type="GO" id="GO:0006633">
    <property type="term" value="P:fatty acid biosynthetic process"/>
    <property type="evidence" value="ECO:0007669"/>
    <property type="project" value="InterPro"/>
</dbReference>
<dbReference type="Gene3D" id="3.40.47.10">
    <property type="match status" value="1"/>
</dbReference>
<dbReference type="GO" id="GO:0044550">
    <property type="term" value="P:secondary metabolite biosynthetic process"/>
    <property type="evidence" value="ECO:0007669"/>
    <property type="project" value="TreeGrafter"/>
</dbReference>
<dbReference type="PANTHER" id="PTHR43775:SF40">
    <property type="entry name" value="NORSOLORINIC ACID SYNTHASE STCA"/>
    <property type="match status" value="1"/>
</dbReference>
<dbReference type="Proteomes" id="UP001285441">
    <property type="component" value="Unassembled WGS sequence"/>
</dbReference>
<dbReference type="InterPro" id="IPR030918">
    <property type="entry name" value="PT_fungal_PKS"/>
</dbReference>
<dbReference type="InterPro" id="IPR016035">
    <property type="entry name" value="Acyl_Trfase/lysoPLipase"/>
</dbReference>
<protein>
    <submittedName>
        <fullName evidence="10">Polyketide synthase</fullName>
    </submittedName>
</protein>
<evidence type="ECO:0000259" key="9">
    <source>
        <dbReference type="PROSITE" id="PS52019"/>
    </source>
</evidence>
<dbReference type="InterPro" id="IPR014031">
    <property type="entry name" value="Ketoacyl_synth_C"/>
</dbReference>
<dbReference type="Gene3D" id="3.40.50.1820">
    <property type="entry name" value="alpha/beta hydrolase"/>
    <property type="match status" value="1"/>
</dbReference>
<feature type="domain" description="Ketosynthase family 3 (KS3)" evidence="8">
    <location>
        <begin position="381"/>
        <end position="812"/>
    </location>
</feature>
<feature type="active site" description="Proton acceptor; for dehydratase activity" evidence="5">
    <location>
        <position position="1323"/>
    </location>
</feature>
<dbReference type="InterPro" id="IPR042104">
    <property type="entry name" value="PKS_dehydratase_sf"/>
</dbReference>
<dbReference type="InterPro" id="IPR032088">
    <property type="entry name" value="SAT"/>
</dbReference>
<dbReference type="GO" id="GO:0004315">
    <property type="term" value="F:3-oxoacyl-[acyl-carrier-protein] synthase activity"/>
    <property type="evidence" value="ECO:0007669"/>
    <property type="project" value="InterPro"/>
</dbReference>
<dbReference type="NCBIfam" id="TIGR04532">
    <property type="entry name" value="PT_fungal_PKS"/>
    <property type="match status" value="1"/>
</dbReference>
<dbReference type="Pfam" id="PF00975">
    <property type="entry name" value="Thioesterase"/>
    <property type="match status" value="1"/>
</dbReference>
<evidence type="ECO:0000259" key="7">
    <source>
        <dbReference type="PROSITE" id="PS50075"/>
    </source>
</evidence>
<evidence type="ECO:0000256" key="1">
    <source>
        <dbReference type="ARBA" id="ARBA00022450"/>
    </source>
</evidence>
<dbReference type="Pfam" id="PF00698">
    <property type="entry name" value="Acyl_transf_1"/>
    <property type="match status" value="1"/>
</dbReference>
<feature type="domain" description="PKS/mFAS DH" evidence="9">
    <location>
        <begin position="1291"/>
        <end position="1604"/>
    </location>
</feature>
<dbReference type="SMART" id="SM00825">
    <property type="entry name" value="PKS_KS"/>
    <property type="match status" value="1"/>
</dbReference>
<evidence type="ECO:0000313" key="10">
    <source>
        <dbReference type="EMBL" id="KAK3370622.1"/>
    </source>
</evidence>
<dbReference type="GO" id="GO:0004312">
    <property type="term" value="F:fatty acid synthase activity"/>
    <property type="evidence" value="ECO:0007669"/>
    <property type="project" value="TreeGrafter"/>
</dbReference>
<sequence length="2067" mass="224411">MTATTNEIVLFGDLTCDYTAGLRSLVAVKENALLGAFFERVTFGLRQEIGKLPQVERAQFTKFITFHELVARVQEKAAVHPALEKALVCTYQLACFINHYTSPGKRYPSTESASLVGLCTGLLSASAVSCCQSITDLVPLAAHTVLVAFRAGLCVSEVRDRVEAQKEGAAVPWSVLIPGLSGEAAAIILKRYTQDKCLPATSTAYISTFANTGLTLSGPPSTLKDLLSSKYLPTNRSLSIPIQAPYHASHLYQTADIDRILVETLASEFSAYKRQFAVLSSVKGEATFNAATYGELIADALNAILREPLRLDLMGASLAKSLTASGVSACTVLPIATLAGQSFAATLRKASQVEVSIDPCMNFSAAVREEDGTTNTGKLSSSKLAIIGFSGRYPDAKNNEEFWNILEQGRDVSSFTPSNRWDYRTHVDPTLKRKNTMGTPYGCWINEPGMFDANFFMISPREAPQIDPAQRMALMTAYEAMEYAGFVPDSTPSTQADRVGVFYGTTSNDWGEINSSQNVDTYYIPGSCRAFIPGRQNFFYKFSGPSYSVDTACSSSLAALHLACNSLLKGDIDTAFCGGTNVLTNPDISAGLDRGHFLSRTGNCKTFDDDADGYCRGEGVCTLIIKRLEDAKADNDPICGLILGAYTNHSAEAESITRPHVGAQKAIFEKVLTGADVDPSTVGYIEMHGTGTQAGDAREMKSVLSVFSDGKQRSEAEKLYLGSAKANVGHGESVSGVIALIKSLMMMEHDTITPHVGIKTKINHGFPTDLAERNVHIAMKPTKWERPEGGARRVMINNFSAAGGNSSVLIEDAPKALMAKKEVAYDARSTHMVAVGAKSSTALAANIKALLAYIDKETPALANLSYTTTARRMHHPYRVMVTGSELADVRTQLENKLSSPKISQKIRANQKVAFAFTGQGSQWLGMMKELLRFDSFRLDMERYDALCASLGLPSIAPLMNLTEGDFSELPPLVTQVGTTCMQMAIAKLWRSFGVEPTMVVGHSLGEYAALNVAGALSEADTIFLCGKRAQLIQENISFNTHAMLAVSTTVAEVNKICKGLDYEIACINAPSETVLSGTNEQIDEALKRVSATSLRKTKLQVPFAFHSSQMQPVLETFKLQTRAVKFQDPRIPIISPLLGEVLTTKEQLGSEYLARHCRETVNFVAGIEAAQKAGVLQSSTMWVEIGAHPVVSGLLRTNLGATTSTLPTLQRNKDTWKTLSSTLASLYEAGVDVKWAEYHRSFAGNLSVIRLPSYNWDLKEYWMQYTGDWTLYKGSVDFRQGAAPFSTTCVHRLVEEKKDGNSILLVGECDVLRDDVDHFVRGHRVNNVPLVTPSVYAEMALVLGEYLRKQQPELAGALVDLQHMDVQRPFATKSKDKGPQLLRCCISLDTKTFKGSVEFWSVTPEGKKLVRHAEASMVFPDLKKAHAEVTAQASDILARMKDMASRLHTDERVQKLTGKTGYQLVSSLAGYDAEYMGVSQVLLDSKNLEAVATVNFDKQPKKPEGTYYVNPYLIDNFGQPALFIMNANDQADLSKEVFVNHGWKSLHFYKPVSIDATYRSHVRMTGPGEDGLYGGDMVVFDDKDEVVAFYQGIKAQGVPRRLMDYIVHMRDDTKAGTKPVGGTLGVAAGAAVPVAAAAPTAASAQAAAPADTTDNWPAALQIISEESGVPVAELKPDAAFADLGVDSLLALLCASRFREELGLHYESSIFLDNQTLGELEAFWRGEQSTDSTAPRALSGGDAILNSMFAADADAHLADTPSSSSPDTQSLIDADEQSSATSSSIVCVTPPNELATKQVKEIKATSLLLQGNPANPSTTKTLFLLPDGSGSCSSYASLPKIHPSVAVVGINCPFMKTPEDYTCGIEPVGEAYIREIRRRQPFGPYSLGGWSVGGIFAFHVAQELVNQGETVSDLILIDCPVPAGLDHLPRRYYNYCNDIGLLGTVNGVKRAPPAWLVGHFEACVDSLHSHHAAPFTPEGKAPRTQIIWACDAIDKHLTPKFERRRDDPEGLKFLTATRTDFGPNGWEKLVPETEIEIDRVDGCNHFSMMQGEGAKKLGGIIEGFMIGN</sequence>
<dbReference type="PANTHER" id="PTHR43775">
    <property type="entry name" value="FATTY ACID SYNTHASE"/>
    <property type="match status" value="1"/>
</dbReference>
<dbReference type="Gene3D" id="3.40.366.10">
    <property type="entry name" value="Malonyl-Coenzyme A Acyl Carrier Protein, domain 2"/>
    <property type="match status" value="2"/>
</dbReference>
<dbReference type="InterPro" id="IPR020841">
    <property type="entry name" value="PKS_Beta-ketoAc_synthase_dom"/>
</dbReference>
<feature type="active site" description="Proton donor; for dehydratase activity" evidence="5">
    <location>
        <position position="1515"/>
    </location>
</feature>
<dbReference type="PROSITE" id="PS50075">
    <property type="entry name" value="CARRIER"/>
    <property type="match status" value="1"/>
</dbReference>
<comment type="caution">
    <text evidence="10">The sequence shown here is derived from an EMBL/GenBank/DDBJ whole genome shotgun (WGS) entry which is preliminary data.</text>
</comment>
<dbReference type="InterPro" id="IPR049551">
    <property type="entry name" value="PKS_DH_C"/>
</dbReference>
<feature type="region of interest" description="Disordered" evidence="6">
    <location>
        <begin position="1756"/>
        <end position="1776"/>
    </location>
</feature>
<feature type="region of interest" description="N-terminal hotdog fold" evidence="5">
    <location>
        <begin position="1291"/>
        <end position="1424"/>
    </location>
</feature>
<dbReference type="Pfam" id="PF02801">
    <property type="entry name" value="Ketoacyl-synt_C"/>
    <property type="match status" value="1"/>
</dbReference>
<keyword evidence="4" id="KW-0511">Multifunctional enzyme</keyword>
<dbReference type="SUPFAM" id="SSF52151">
    <property type="entry name" value="FabD/lysophospholipase-like"/>
    <property type="match status" value="1"/>
</dbReference>
<dbReference type="Gene3D" id="1.10.1200.10">
    <property type="entry name" value="ACP-like"/>
    <property type="match status" value="1"/>
</dbReference>
<reference evidence="10" key="1">
    <citation type="journal article" date="2023" name="Mol. Phylogenet. Evol.">
        <title>Genome-scale phylogeny and comparative genomics of the fungal order Sordariales.</title>
        <authorList>
            <person name="Hensen N."/>
            <person name="Bonometti L."/>
            <person name="Westerberg I."/>
            <person name="Brannstrom I.O."/>
            <person name="Guillou S."/>
            <person name="Cros-Aarteil S."/>
            <person name="Calhoun S."/>
            <person name="Haridas S."/>
            <person name="Kuo A."/>
            <person name="Mondo S."/>
            <person name="Pangilinan J."/>
            <person name="Riley R."/>
            <person name="LaButti K."/>
            <person name="Andreopoulos B."/>
            <person name="Lipzen A."/>
            <person name="Chen C."/>
            <person name="Yan M."/>
            <person name="Daum C."/>
            <person name="Ng V."/>
            <person name="Clum A."/>
            <person name="Steindorff A."/>
            <person name="Ohm R.A."/>
            <person name="Martin F."/>
            <person name="Silar P."/>
            <person name="Natvig D.O."/>
            <person name="Lalanne C."/>
            <person name="Gautier V."/>
            <person name="Ament-Velasquez S.L."/>
            <person name="Kruys A."/>
            <person name="Hutchinson M.I."/>
            <person name="Powell A.J."/>
            <person name="Barry K."/>
            <person name="Miller A.N."/>
            <person name="Grigoriev I.V."/>
            <person name="Debuchy R."/>
            <person name="Gladieux P."/>
            <person name="Hiltunen Thoren M."/>
            <person name="Johannesson H."/>
        </authorList>
    </citation>
    <scope>NUCLEOTIDE SEQUENCE</scope>
    <source>
        <strain evidence="10">CBS 232.78</strain>
    </source>
</reference>
<dbReference type="Gene3D" id="3.30.70.3290">
    <property type="match status" value="1"/>
</dbReference>
<feature type="domain" description="Carrier" evidence="7">
    <location>
        <begin position="1650"/>
        <end position="1727"/>
    </location>
</feature>
<evidence type="ECO:0000259" key="8">
    <source>
        <dbReference type="PROSITE" id="PS52004"/>
    </source>
</evidence>
<dbReference type="PROSITE" id="PS52004">
    <property type="entry name" value="KS3_2"/>
    <property type="match status" value="1"/>
</dbReference>
<dbReference type="SUPFAM" id="SSF55048">
    <property type="entry name" value="Probable ACP-binding domain of malonyl-CoA ACP transacylase"/>
    <property type="match status" value="1"/>
</dbReference>
<dbReference type="Gene3D" id="3.10.129.110">
    <property type="entry name" value="Polyketide synthase dehydratase"/>
    <property type="match status" value="1"/>
</dbReference>
<feature type="region of interest" description="C-terminal hotdog fold" evidence="5">
    <location>
        <begin position="1444"/>
        <end position="1604"/>
    </location>
</feature>
<dbReference type="InterPro" id="IPR050091">
    <property type="entry name" value="PKS_NRPS_Biosynth_Enz"/>
</dbReference>
<dbReference type="Pfam" id="PF14765">
    <property type="entry name" value="PS-DH"/>
    <property type="match status" value="1"/>
</dbReference>
<keyword evidence="2" id="KW-0597">Phosphoprotein</keyword>
<dbReference type="InterPro" id="IPR036736">
    <property type="entry name" value="ACP-like_sf"/>
</dbReference>
<dbReference type="InterPro" id="IPR018201">
    <property type="entry name" value="Ketoacyl_synth_AS"/>
</dbReference>
<dbReference type="PROSITE" id="PS52019">
    <property type="entry name" value="PKS_MFAS_DH"/>
    <property type="match status" value="1"/>
</dbReference>
<dbReference type="InterPro" id="IPR016039">
    <property type="entry name" value="Thiolase-like"/>
</dbReference>
<dbReference type="InterPro" id="IPR009081">
    <property type="entry name" value="PP-bd_ACP"/>
</dbReference>
<dbReference type="InterPro" id="IPR016036">
    <property type="entry name" value="Malonyl_transacylase_ACP-bd"/>
</dbReference>
<accession>A0AAE0K6Q3</accession>
<evidence type="ECO:0000256" key="2">
    <source>
        <dbReference type="ARBA" id="ARBA00022553"/>
    </source>
</evidence>
<keyword evidence="1" id="KW-0596">Phosphopantetheine</keyword>
<dbReference type="InterPro" id="IPR001227">
    <property type="entry name" value="Ac_transferase_dom_sf"/>
</dbReference>
<dbReference type="FunFam" id="3.40.366.10:FF:000002">
    <property type="entry name" value="Probable polyketide synthase 2"/>
    <property type="match status" value="1"/>
</dbReference>
<evidence type="ECO:0000313" key="11">
    <source>
        <dbReference type="Proteomes" id="UP001285441"/>
    </source>
</evidence>
<dbReference type="EMBL" id="JAULSW010000009">
    <property type="protein sequence ID" value="KAK3370622.1"/>
    <property type="molecule type" value="Genomic_DNA"/>
</dbReference>
<evidence type="ECO:0000256" key="5">
    <source>
        <dbReference type="PROSITE-ProRule" id="PRU01363"/>
    </source>
</evidence>
<dbReference type="Pfam" id="PF00109">
    <property type="entry name" value="ketoacyl-synt"/>
    <property type="match status" value="1"/>
</dbReference>
<dbReference type="SUPFAM" id="SSF53901">
    <property type="entry name" value="Thiolase-like"/>
    <property type="match status" value="1"/>
</dbReference>
<dbReference type="InterPro" id="IPR049900">
    <property type="entry name" value="PKS_mFAS_DH"/>
</dbReference>
<evidence type="ECO:0000256" key="6">
    <source>
        <dbReference type="SAM" id="MobiDB-lite"/>
    </source>
</evidence>